<organism evidence="1">
    <name type="scientific">Ornithinibacillus sp. 4-3</name>
    <dbReference type="NCBI Taxonomy" id="3231488"/>
    <lineage>
        <taxon>Bacteria</taxon>
        <taxon>Bacillati</taxon>
        <taxon>Bacillota</taxon>
        <taxon>Bacilli</taxon>
        <taxon>Bacillales</taxon>
        <taxon>Bacillaceae</taxon>
        <taxon>Ornithinibacillus</taxon>
    </lineage>
</organism>
<gene>
    <name evidence="1" type="ORF">AB4Y30_16510</name>
</gene>
<dbReference type="PROSITE" id="PS51257">
    <property type="entry name" value="PROKAR_LIPOPROTEIN"/>
    <property type="match status" value="1"/>
</dbReference>
<dbReference type="InterPro" id="IPR025372">
    <property type="entry name" value="DUF4362"/>
</dbReference>
<protein>
    <submittedName>
        <fullName evidence="1">DUF4362 domain-containing protein</fullName>
    </submittedName>
</protein>
<proteinExistence type="predicted"/>
<sequence length="125" mass="14322">MRYVIIAIVFIILLAGCQSNKENEVINEHNDFTNIERLDQFVENIKNGIEDEIVFIQYGVEVQEARNTLTYNGNQINVTNHSDGDFIEEYDCEDLLSESNEDLTTYTLKGCMGLPHDYELVAVPK</sequence>
<dbReference type="RefSeq" id="WP_368653276.1">
    <property type="nucleotide sequence ID" value="NZ_CP162599.1"/>
</dbReference>
<dbReference type="Pfam" id="PF14275">
    <property type="entry name" value="DUF4362"/>
    <property type="match status" value="1"/>
</dbReference>
<dbReference type="EMBL" id="CP162599">
    <property type="protein sequence ID" value="XDK32588.1"/>
    <property type="molecule type" value="Genomic_DNA"/>
</dbReference>
<evidence type="ECO:0000313" key="1">
    <source>
        <dbReference type="EMBL" id="XDK32588.1"/>
    </source>
</evidence>
<name>A0AB39HQE3_9BACI</name>
<dbReference type="AlphaFoldDB" id="A0AB39HQE3"/>
<reference evidence="1" key="1">
    <citation type="submission" date="2024-07" db="EMBL/GenBank/DDBJ databases">
        <title>Halotolerant mesophilic bacterium Ornithinibacillus sp. 4-3, sp. nov., isolated from soil.</title>
        <authorList>
            <person name="Sidarenka A.V."/>
            <person name="Guliayeva D.E."/>
            <person name="Leanovich S.I."/>
            <person name="Hileuskaya K.S."/>
            <person name="Akhremchuk A.E."/>
            <person name="Sikolenko M.A."/>
            <person name="Valentovich L.N."/>
        </authorList>
    </citation>
    <scope>NUCLEOTIDE SEQUENCE</scope>
    <source>
        <strain evidence="1">4-3</strain>
    </source>
</reference>
<accession>A0AB39HQE3</accession>